<reference evidence="1 2" key="1">
    <citation type="submission" date="2019-08" db="EMBL/GenBank/DDBJ databases">
        <title>Bradyrhizobium hipponensis sp. nov., a rhizobium isolated from a Lupinus angustifolius root nodule in Tunisia.</title>
        <authorList>
            <person name="Off K."/>
            <person name="Rejili M."/>
            <person name="Mars M."/>
            <person name="Brachmann A."/>
            <person name="Marin M."/>
        </authorList>
    </citation>
    <scope>NUCLEOTIDE SEQUENCE [LARGE SCALE GENOMIC DNA]</scope>
    <source>
        <strain evidence="1 2">CTAW11</strain>
    </source>
</reference>
<evidence type="ECO:0000313" key="2">
    <source>
        <dbReference type="Proteomes" id="UP000324853"/>
    </source>
</evidence>
<sequence>MSAKVSFGTSTDTLALGFSLFSNPLSLSQKADDYVQSVYPTEKLADLSTNGRTILKVPSPDSQNQFVYYVFLKDTSVMTVEAIGSTDAFDSVEDRLIQSLRFANPVL</sequence>
<protein>
    <submittedName>
        <fullName evidence="1">Uncharacterized protein</fullName>
    </submittedName>
</protein>
<accession>A0A5S4X080</accession>
<proteinExistence type="predicted"/>
<evidence type="ECO:0000313" key="1">
    <source>
        <dbReference type="EMBL" id="TYL86300.1"/>
    </source>
</evidence>
<name>A0A5S4X080_9BRAD</name>
<dbReference type="EMBL" id="VSSR01000013">
    <property type="protein sequence ID" value="TYL86300.1"/>
    <property type="molecule type" value="Genomic_DNA"/>
</dbReference>
<keyword evidence="2" id="KW-1185">Reference proteome</keyword>
<dbReference type="RefSeq" id="WP_148750206.1">
    <property type="nucleotide sequence ID" value="NZ_VSSR01000013.1"/>
</dbReference>
<comment type="caution">
    <text evidence="1">The sequence shown here is derived from an EMBL/GenBank/DDBJ whole genome shotgun (WGS) entry which is preliminary data.</text>
</comment>
<gene>
    <name evidence="1" type="ORF">FXB38_07410</name>
</gene>
<organism evidence="1 2">
    <name type="scientific">Bradyrhizobium cytisi</name>
    <dbReference type="NCBI Taxonomy" id="515489"/>
    <lineage>
        <taxon>Bacteria</taxon>
        <taxon>Pseudomonadati</taxon>
        <taxon>Pseudomonadota</taxon>
        <taxon>Alphaproteobacteria</taxon>
        <taxon>Hyphomicrobiales</taxon>
        <taxon>Nitrobacteraceae</taxon>
        <taxon>Bradyrhizobium</taxon>
    </lineage>
</organism>
<dbReference type="AlphaFoldDB" id="A0A5S4X080"/>
<dbReference type="Proteomes" id="UP000324853">
    <property type="component" value="Unassembled WGS sequence"/>
</dbReference>